<accession>A0A8F3E408</accession>
<evidence type="ECO:0000313" key="2">
    <source>
        <dbReference type="Proteomes" id="UP000693687"/>
    </source>
</evidence>
<dbReference type="EMBL" id="MW712732">
    <property type="protein sequence ID" value="QWY81033.1"/>
    <property type="molecule type" value="Genomic_DNA"/>
</dbReference>
<dbReference type="Pfam" id="PF09355">
    <property type="entry name" value="Phage_Gp19"/>
    <property type="match status" value="1"/>
</dbReference>
<organism evidence="1 2">
    <name type="scientific">Mycobacterium phage Burton</name>
    <dbReference type="NCBI Taxonomy" id="2836019"/>
    <lineage>
        <taxon>Viruses</taxon>
        <taxon>Duplodnaviria</taxon>
        <taxon>Heunggongvirae</taxon>
        <taxon>Uroviricota</taxon>
        <taxon>Caudoviricetes</taxon>
        <taxon>Fromanvirus</taxon>
        <taxon>Fromanvirus museum</taxon>
    </lineage>
</organism>
<dbReference type="Proteomes" id="UP000693687">
    <property type="component" value="Segment"/>
</dbReference>
<name>A0A8F3E408_9CAUD</name>
<sequence length="149" mass="16990">MAYAEPSDVVARLGRPLTDDEETQVETFLEDAEIEIRSRIPDLDDKAEDEDYLKRVIKVEASAVTRLIRNPDGYIGETDGNYSYQLNWRLNTGAIEITDKEWAQLGLSKNVGVLNVRPKTPLERSGEYPAFGSVEWQVFQQSSPLYWGY</sequence>
<proteinExistence type="predicted"/>
<evidence type="ECO:0000313" key="1">
    <source>
        <dbReference type="EMBL" id="QWY81033.1"/>
    </source>
</evidence>
<dbReference type="InterPro" id="IPR018963">
    <property type="entry name" value="Mycophage_D29_Gp19"/>
</dbReference>
<dbReference type="SMR" id="A0A8F3E408"/>
<protein>
    <submittedName>
        <fullName evidence="1">Head-to-tail adaptor</fullName>
    </submittedName>
</protein>
<gene>
    <name evidence="1" type="primary">18</name>
    <name evidence="1" type="ORF">SEA_BURTON_18</name>
</gene>
<reference evidence="1" key="1">
    <citation type="submission" date="2021-03" db="EMBL/GenBank/DDBJ databases">
        <authorList>
            <person name="Ayuk M.A."/>
            <person name="Robinson C.J."/>
            <person name="Anderson W.A."/>
            <person name="Gugssa A."/>
            <person name="Somiranjan G."/>
            <person name="Allen-Mcfarlane R.F."/>
            <person name="Moore M."/>
            <person name="Davis A."/>
            <person name="Oduguwa K."/>
            <person name="Anike A.C."/>
            <person name="Hodgson K."/>
            <person name="Anozie O.M."/>
            <person name="Anyia G."/>
            <person name="Belai M.H."/>
            <person name="Britford J.S."/>
            <person name="Brown T.M."/>
            <person name="Bushrod L.M."/>
            <person name="Cason K.M."/>
            <person name="Clark A.S."/>
            <person name="Clay C.B."/>
            <person name="Dykes K.M."/>
            <person name="Gary T.D."/>
            <person name="Graham K.R."/>
            <person name="Green I.M."/>
            <person name="Hill I.C."/>
            <person name="Jarmon D.A."/>
            <person name="Mason C.D."/>
            <person name="Mongo I."/>
            <person name="Sims A.M."/>
            <person name="Tailey I.L."/>
            <person name="Tate L."/>
            <person name="Toingar J.A."/>
            <person name="Townsend M."/>
            <person name="Young J.A."/>
            <person name="Le K.B."/>
            <person name="Garlena R.A."/>
            <person name="Russell D.A."/>
            <person name="Jacobs-Sera D."/>
            <person name="Hatfull G.F."/>
        </authorList>
    </citation>
    <scope>NUCLEOTIDE SEQUENCE</scope>
</reference>